<evidence type="ECO:0000256" key="3">
    <source>
        <dbReference type="SAM" id="Phobius"/>
    </source>
</evidence>
<keyword evidence="2" id="KW-1015">Disulfide bond</keyword>
<keyword evidence="3" id="KW-1133">Transmembrane helix</keyword>
<sequence length="358" mass="40690">MCPPFSYGSCGFKCPSSIKSIIHFHTKYVQTISIIQGYRDNCYLFFNFTDNSDITVVCGTNRMELQILLCPLYFYGYNESMVALNGQFGKPECKGTADWTVNPPVMKFQFYITEPYISICANKLTEIGSGLFSDFSSVQSVNISGLVSTQDPNAGTITYRQEMKYLFSCRYPLQYLVNNTEMSDYTYTTRLFMPPTGLMLKTRVFVEVRATNLTERYFAQLETIISYITHNILLPSTDYIIPVILRCNLDLQTIMGVNGEQQLARFSFETFRFVEHRNRTVSTFYLHCTTRLCERGSHKPRAVQSAQGTSVSDAATVSSGAIITKVDGKNSQLLLMSKDVLLLFGCILFIFYVFKLLL</sequence>
<accession>A0A8C2JJA8</accession>
<proteinExistence type="predicted"/>
<organism evidence="5 6">
    <name type="scientific">Cyprinus carpio</name>
    <name type="common">Common carp</name>
    <dbReference type="NCBI Taxonomy" id="7962"/>
    <lineage>
        <taxon>Eukaryota</taxon>
        <taxon>Metazoa</taxon>
        <taxon>Chordata</taxon>
        <taxon>Craniata</taxon>
        <taxon>Vertebrata</taxon>
        <taxon>Euteleostomi</taxon>
        <taxon>Actinopterygii</taxon>
        <taxon>Neopterygii</taxon>
        <taxon>Teleostei</taxon>
        <taxon>Ostariophysi</taxon>
        <taxon>Cypriniformes</taxon>
        <taxon>Cyprinidae</taxon>
        <taxon>Cyprininae</taxon>
        <taxon>Cyprinus</taxon>
    </lineage>
</organism>
<dbReference type="Gene3D" id="2.60.40.4100">
    <property type="entry name" value="Zona pellucida, ZP-C domain"/>
    <property type="match status" value="1"/>
</dbReference>
<dbReference type="Ensembl" id="ENSCCRT00020103175.1">
    <property type="protein sequence ID" value="ENSCCRP00020094422.1"/>
    <property type="gene ID" value="ENSCCRG00020043221.1"/>
</dbReference>
<dbReference type="Proteomes" id="UP000694701">
    <property type="component" value="Unplaced"/>
</dbReference>
<evidence type="ECO:0000259" key="4">
    <source>
        <dbReference type="SMART" id="SM00241"/>
    </source>
</evidence>
<protein>
    <submittedName>
        <fullName evidence="5">Si:ch73-261i21.5</fullName>
    </submittedName>
</protein>
<dbReference type="InterPro" id="IPR055355">
    <property type="entry name" value="ZP-C"/>
</dbReference>
<keyword evidence="1" id="KW-0732">Signal</keyword>
<feature type="transmembrane region" description="Helical" evidence="3">
    <location>
        <begin position="340"/>
        <end position="357"/>
    </location>
</feature>
<evidence type="ECO:0000256" key="1">
    <source>
        <dbReference type="ARBA" id="ARBA00022729"/>
    </source>
</evidence>
<evidence type="ECO:0000256" key="2">
    <source>
        <dbReference type="ARBA" id="ARBA00023157"/>
    </source>
</evidence>
<dbReference type="PANTHER" id="PTHR14002">
    <property type="entry name" value="ENDOGLIN/TGF-BETA RECEPTOR TYPE III"/>
    <property type="match status" value="1"/>
</dbReference>
<keyword evidence="3" id="KW-0812">Transmembrane</keyword>
<dbReference type="InterPro" id="IPR055356">
    <property type="entry name" value="ZP-N"/>
</dbReference>
<feature type="domain" description="ZP" evidence="4">
    <location>
        <begin position="57"/>
        <end position="304"/>
    </location>
</feature>
<keyword evidence="3" id="KW-0472">Membrane</keyword>
<dbReference type="Pfam" id="PF00100">
    <property type="entry name" value="Zona_pellucida"/>
    <property type="match status" value="1"/>
</dbReference>
<evidence type="ECO:0000313" key="6">
    <source>
        <dbReference type="Proteomes" id="UP000694701"/>
    </source>
</evidence>
<name>A0A8C2JJA8_CYPCA</name>
<dbReference type="PANTHER" id="PTHR14002:SF10">
    <property type="entry name" value="ZONA PELLUCIDA-LIKE DOMAIN-CONTAINING PROTEIN 1-RELATED"/>
    <property type="match status" value="1"/>
</dbReference>
<reference evidence="5" key="1">
    <citation type="submission" date="2025-08" db="UniProtKB">
        <authorList>
            <consortium name="Ensembl"/>
        </authorList>
    </citation>
    <scope>IDENTIFICATION</scope>
</reference>
<dbReference type="InterPro" id="IPR042235">
    <property type="entry name" value="ZP-C_dom"/>
</dbReference>
<dbReference type="InterPro" id="IPR001507">
    <property type="entry name" value="ZP_dom"/>
</dbReference>
<dbReference type="AlphaFoldDB" id="A0A8C2JJA8"/>
<dbReference type="SMART" id="SM00241">
    <property type="entry name" value="ZP"/>
    <property type="match status" value="1"/>
</dbReference>
<dbReference type="Pfam" id="PF23344">
    <property type="entry name" value="ZP-N"/>
    <property type="match status" value="1"/>
</dbReference>
<evidence type="ECO:0000313" key="5">
    <source>
        <dbReference type="Ensembl" id="ENSCCRP00020094422.1"/>
    </source>
</evidence>